<keyword evidence="1" id="KW-0175">Coiled coil</keyword>
<evidence type="ECO:0000313" key="2">
    <source>
        <dbReference type="EMBL" id="KAK4003678.1"/>
    </source>
</evidence>
<organism evidence="2 3">
    <name type="scientific">Daphnia magna</name>
    <dbReference type="NCBI Taxonomy" id="35525"/>
    <lineage>
        <taxon>Eukaryota</taxon>
        <taxon>Metazoa</taxon>
        <taxon>Ecdysozoa</taxon>
        <taxon>Arthropoda</taxon>
        <taxon>Crustacea</taxon>
        <taxon>Branchiopoda</taxon>
        <taxon>Diplostraca</taxon>
        <taxon>Cladocera</taxon>
        <taxon>Anomopoda</taxon>
        <taxon>Daphniidae</taxon>
        <taxon>Daphnia</taxon>
    </lineage>
</organism>
<gene>
    <name evidence="2" type="ORF">OUZ56_005434</name>
</gene>
<dbReference type="Proteomes" id="UP001234178">
    <property type="component" value="Unassembled WGS sequence"/>
</dbReference>
<evidence type="ECO:0000256" key="1">
    <source>
        <dbReference type="SAM" id="Coils"/>
    </source>
</evidence>
<reference evidence="2 3" key="1">
    <citation type="journal article" date="2023" name="Nucleic Acids Res.">
        <title>The hologenome of Daphnia magna reveals possible DNA methylation and microbiome-mediated evolution of the host genome.</title>
        <authorList>
            <person name="Chaturvedi A."/>
            <person name="Li X."/>
            <person name="Dhandapani V."/>
            <person name="Marshall H."/>
            <person name="Kissane S."/>
            <person name="Cuenca-Cambronero M."/>
            <person name="Asole G."/>
            <person name="Calvet F."/>
            <person name="Ruiz-Romero M."/>
            <person name="Marangio P."/>
            <person name="Guigo R."/>
            <person name="Rago D."/>
            <person name="Mirbahai L."/>
            <person name="Eastwood N."/>
            <person name="Colbourne J.K."/>
            <person name="Zhou J."/>
            <person name="Mallon E."/>
            <person name="Orsini L."/>
        </authorList>
    </citation>
    <scope>NUCLEOTIDE SEQUENCE [LARGE SCALE GENOMIC DNA]</scope>
    <source>
        <strain evidence="2">LRV0_1</strain>
    </source>
</reference>
<protein>
    <recommendedName>
        <fullName evidence="4">Centrosomal protein of 78 kDa</fullName>
    </recommendedName>
</protein>
<dbReference type="Gene3D" id="3.80.10.10">
    <property type="entry name" value="Ribonuclease Inhibitor"/>
    <property type="match status" value="2"/>
</dbReference>
<name>A0ABQ9YTI2_9CRUS</name>
<feature type="coiled-coil region" evidence="1">
    <location>
        <begin position="377"/>
        <end position="411"/>
    </location>
</feature>
<dbReference type="EMBL" id="JAOYFB010000001">
    <property type="protein sequence ID" value="KAK4003678.1"/>
    <property type="molecule type" value="Genomic_DNA"/>
</dbReference>
<sequence>MNFVSTYKRECLLKGTSPLHAIESSLADAILNFKFLRIPSSEWGPVLDTLKKNFSLKKICVNIDVLDLESKNQIHMTKLKHLHPFIQSLLIHVSNSQHLTELFLVGIPFSVADLDCLTKGILNSNSLKHICFAESKIGDKGLAKIIEAVKAKPNIAWLDLRSCGLSDKVGKLLASLVSFQSVTRENAARKACLSAGDHNLDLMCGLRRLSLSGNSLSDAVGNLALALYEDRWIKAVDLQFCHLKDDHLNQFILAAENSCSLVYLDTSNNDGLNSTLVKRLKEVLEFNALKHPYVIQPISTSVSDRMVSNRRGQNIGHLHSSLKEMKLNTKILNLPIETRHEMTKNKEKGLNDGLVNDVSYSQLVYPRNDIYLRKILLNNAELQISQIHDEVRSVKAKIATLEEEVRELTIINKKPSGSMMISGSPKVVESNALSSPFTRSILLSLMRLQELLRELKITSAAPHHCEANVRSQDIQVILDVVYAAVRQFDPKTNRAKLSEKYATVATENHSLRGTTKTVNYKAERTGKYCENPSGDFHQVCQGQIITPDKENTTITEDLSTLSRAMSSVESLFHGHSPMNDPSQILQDPSTISLQDSSRNITSNFRVNSLKSLQTSLEGLRQQLDGKKDISLDQRNFIPELTDSRNICDFTSQEQAGSHYSTCFNSFCTSSASSRLISKSSIEMRTEVSNDYLPHSDTKQSKKVCLDKESIPSPLSSTIDLSSIVDLLGNFSIDDIGSSTLTPP</sequence>
<evidence type="ECO:0000313" key="3">
    <source>
        <dbReference type="Proteomes" id="UP001234178"/>
    </source>
</evidence>
<proteinExistence type="predicted"/>
<evidence type="ECO:0008006" key="4">
    <source>
        <dbReference type="Google" id="ProtNLM"/>
    </source>
</evidence>
<dbReference type="PANTHER" id="PTHR24110:SF3">
    <property type="entry name" value="CENTROSOMAL PROTEIN OF 78 KDA"/>
    <property type="match status" value="1"/>
</dbReference>
<dbReference type="InterPro" id="IPR032675">
    <property type="entry name" value="LRR_dom_sf"/>
</dbReference>
<dbReference type="PANTHER" id="PTHR24110">
    <property type="entry name" value="CENTROSOMAL PROTEIN OF 78 KDA"/>
    <property type="match status" value="1"/>
</dbReference>
<comment type="caution">
    <text evidence="2">The sequence shown here is derived from an EMBL/GenBank/DDBJ whole genome shotgun (WGS) entry which is preliminary data.</text>
</comment>
<dbReference type="SUPFAM" id="SSF52047">
    <property type="entry name" value="RNI-like"/>
    <property type="match status" value="1"/>
</dbReference>
<keyword evidence="3" id="KW-1185">Reference proteome</keyword>
<accession>A0ABQ9YTI2</accession>